<dbReference type="InterPro" id="IPR001876">
    <property type="entry name" value="Znf_RanBP2"/>
</dbReference>
<dbReference type="GO" id="GO:0008270">
    <property type="term" value="F:zinc ion binding"/>
    <property type="evidence" value="ECO:0007669"/>
    <property type="project" value="UniProtKB-KW"/>
</dbReference>
<organism evidence="5 6">
    <name type="scientific">BD1-7 clade bacterium</name>
    <dbReference type="NCBI Taxonomy" id="2029982"/>
    <lineage>
        <taxon>Bacteria</taxon>
        <taxon>Pseudomonadati</taxon>
        <taxon>Pseudomonadota</taxon>
        <taxon>Gammaproteobacteria</taxon>
        <taxon>Cellvibrionales</taxon>
        <taxon>Spongiibacteraceae</taxon>
        <taxon>BD1-7 clade</taxon>
    </lineage>
</organism>
<dbReference type="OrthoDB" id="9814654at2"/>
<protein>
    <recommendedName>
        <fullName evidence="4">RanBP2-type domain-containing protein</fullName>
    </recommendedName>
</protein>
<reference evidence="5 6" key="1">
    <citation type="submission" date="2019-11" db="EMBL/GenBank/DDBJ databases">
        <authorList>
            <person name="Holert J."/>
        </authorList>
    </citation>
    <scope>NUCLEOTIDE SEQUENCE [LARGE SCALE GENOMIC DNA]</scope>
    <source>
        <strain evidence="5">BC5_2</strain>
    </source>
</reference>
<dbReference type="AlphaFoldDB" id="A0A5S9PK64"/>
<name>A0A5S9PK64_9GAMM</name>
<dbReference type="InterPro" id="IPR018551">
    <property type="entry name" value="DUF2007"/>
</dbReference>
<evidence type="ECO:0000313" key="5">
    <source>
        <dbReference type="EMBL" id="CAA0104300.1"/>
    </source>
</evidence>
<evidence type="ECO:0000256" key="2">
    <source>
        <dbReference type="ARBA" id="ARBA00022771"/>
    </source>
</evidence>
<gene>
    <name evidence="5" type="ORF">DPBNPPHM_01056</name>
</gene>
<feature type="domain" description="RanBP2-type" evidence="4">
    <location>
        <begin position="78"/>
        <end position="97"/>
    </location>
</feature>
<evidence type="ECO:0000313" key="6">
    <source>
        <dbReference type="Proteomes" id="UP000434580"/>
    </source>
</evidence>
<evidence type="ECO:0000259" key="4">
    <source>
        <dbReference type="PROSITE" id="PS01358"/>
    </source>
</evidence>
<keyword evidence="2" id="KW-0863">Zinc-finger</keyword>
<dbReference type="Proteomes" id="UP000434580">
    <property type="component" value="Unassembled WGS sequence"/>
</dbReference>
<dbReference type="EMBL" id="CACSII010000012">
    <property type="protein sequence ID" value="CAA0104300.1"/>
    <property type="molecule type" value="Genomic_DNA"/>
</dbReference>
<evidence type="ECO:0000256" key="3">
    <source>
        <dbReference type="ARBA" id="ARBA00022833"/>
    </source>
</evidence>
<keyword evidence="1" id="KW-0479">Metal-binding</keyword>
<dbReference type="PROSITE" id="PS01358">
    <property type="entry name" value="ZF_RANBP2_1"/>
    <property type="match status" value="1"/>
</dbReference>
<dbReference type="Pfam" id="PF09413">
    <property type="entry name" value="DUF2007"/>
    <property type="match status" value="1"/>
</dbReference>
<accession>A0A5S9PK64</accession>
<proteinExistence type="predicted"/>
<keyword evidence="3" id="KW-0862">Zinc</keyword>
<evidence type="ECO:0000256" key="1">
    <source>
        <dbReference type="ARBA" id="ARBA00022723"/>
    </source>
</evidence>
<sequence length="110" mass="12701">MILLYTHENRFFVLNAQNLVEQAGINTVLRNEYASSAAGELSPVDVWLELWLLEPTDYNKANDIIERAFSDQQTRQAWHCPQCKELNEGAFEVCWQCGEHQPEPNHEPEA</sequence>